<keyword evidence="1" id="KW-0472">Membrane</keyword>
<dbReference type="PANTHER" id="PTHR23537:SF1">
    <property type="entry name" value="SUGAR TRANSPORTER"/>
    <property type="match status" value="1"/>
</dbReference>
<feature type="transmembrane region" description="Helical" evidence="1">
    <location>
        <begin position="304"/>
        <end position="323"/>
    </location>
</feature>
<feature type="transmembrane region" description="Helical" evidence="1">
    <location>
        <begin position="370"/>
        <end position="387"/>
    </location>
</feature>
<dbReference type="PANTHER" id="PTHR23537">
    <property type="match status" value="1"/>
</dbReference>
<protein>
    <submittedName>
        <fullName evidence="2">YbfB/YjiJ family MFS transporter</fullName>
    </submittedName>
</protein>
<dbReference type="AlphaFoldDB" id="A0A934UPE6"/>
<dbReference type="EMBL" id="JAEDAO010000001">
    <property type="protein sequence ID" value="MBK0391464.1"/>
    <property type="molecule type" value="Genomic_DNA"/>
</dbReference>
<keyword evidence="3" id="KW-1185">Reference proteome</keyword>
<feature type="transmembrane region" description="Helical" evidence="1">
    <location>
        <begin position="252"/>
        <end position="272"/>
    </location>
</feature>
<feature type="transmembrane region" description="Helical" evidence="1">
    <location>
        <begin position="12"/>
        <end position="30"/>
    </location>
</feature>
<dbReference type="Proteomes" id="UP000617041">
    <property type="component" value="Unassembled WGS sequence"/>
</dbReference>
<gene>
    <name evidence="2" type="ORF">I8E28_02565</name>
</gene>
<dbReference type="InterPro" id="IPR010645">
    <property type="entry name" value="MFS_4"/>
</dbReference>
<keyword evidence="1" id="KW-1133">Transmembrane helix</keyword>
<dbReference type="Gene3D" id="1.20.1250.20">
    <property type="entry name" value="MFS general substrate transporter like domains"/>
    <property type="match status" value="1"/>
</dbReference>
<feature type="transmembrane region" description="Helical" evidence="1">
    <location>
        <begin position="216"/>
        <end position="240"/>
    </location>
</feature>
<feature type="transmembrane region" description="Helical" evidence="1">
    <location>
        <begin position="81"/>
        <end position="104"/>
    </location>
</feature>
<accession>A0A934UPE6</accession>
<evidence type="ECO:0000313" key="3">
    <source>
        <dbReference type="Proteomes" id="UP000617041"/>
    </source>
</evidence>
<proteinExistence type="predicted"/>
<comment type="caution">
    <text evidence="2">The sequence shown here is derived from an EMBL/GenBank/DDBJ whole genome shotgun (WGS) entry which is preliminary data.</text>
</comment>
<evidence type="ECO:0000256" key="1">
    <source>
        <dbReference type="SAM" id="Phobius"/>
    </source>
</evidence>
<feature type="transmembrane region" description="Helical" evidence="1">
    <location>
        <begin position="344"/>
        <end position="364"/>
    </location>
</feature>
<dbReference type="InterPro" id="IPR036259">
    <property type="entry name" value="MFS_trans_sf"/>
</dbReference>
<feature type="transmembrane region" description="Helical" evidence="1">
    <location>
        <begin position="143"/>
        <end position="164"/>
    </location>
</feature>
<dbReference type="SUPFAM" id="SSF103473">
    <property type="entry name" value="MFS general substrate transporter"/>
    <property type="match status" value="1"/>
</dbReference>
<name>A0A934UPE6_9BURK</name>
<feature type="transmembrane region" description="Helical" evidence="1">
    <location>
        <begin position="170"/>
        <end position="190"/>
    </location>
</feature>
<keyword evidence="1" id="KW-0812">Transmembrane</keyword>
<dbReference type="Pfam" id="PF06779">
    <property type="entry name" value="MFS_4"/>
    <property type="match status" value="1"/>
</dbReference>
<feature type="transmembrane region" description="Helical" evidence="1">
    <location>
        <begin position="50"/>
        <end position="69"/>
    </location>
</feature>
<feature type="transmembrane region" description="Helical" evidence="1">
    <location>
        <begin position="110"/>
        <end position="131"/>
    </location>
</feature>
<sequence length="402" mass="41593">MTTMDAARRDPPTWALGLAGLLSLAVAMGIGRFAFTPMLPLMLQEGQVDVAAGGWIAAANYAGYLLGALSAARTGWAGTRLAAIALALTVLLTGAMAIPGPVAWWALLRFLGGAASAWAFVGTSVWCLTALAQRADTTWSSALYAGVGTGIALAGLQCLVGGAAGWSAGALWLQLAALAGVLLLPVLLVLRRVRTPTAPPRAAAATQAAAKVDGGWGLVTCYAVFGFGYILPATFLPVMARSVVQDPRLFGLAWPVFGITAAISTIVAARVLRRVSRLQVWAVSHALMGVGVLLPSVWLSGWSIGLSALLVGGTFMVATLAGVQEMRARAAHDAPRMLARMTSGFATGQIVGPLLSTALLHVTPDHGLDLALQAGAASLFLTAAWLWRAVSLSRFPEVSHVR</sequence>
<organism evidence="2 3">
    <name type="scientific">Ramlibacter algicola</name>
    <dbReference type="NCBI Taxonomy" id="2795217"/>
    <lineage>
        <taxon>Bacteria</taxon>
        <taxon>Pseudomonadati</taxon>
        <taxon>Pseudomonadota</taxon>
        <taxon>Betaproteobacteria</taxon>
        <taxon>Burkholderiales</taxon>
        <taxon>Comamonadaceae</taxon>
        <taxon>Ramlibacter</taxon>
    </lineage>
</organism>
<evidence type="ECO:0000313" key="2">
    <source>
        <dbReference type="EMBL" id="MBK0391464.1"/>
    </source>
</evidence>
<feature type="transmembrane region" description="Helical" evidence="1">
    <location>
        <begin position="279"/>
        <end position="298"/>
    </location>
</feature>
<reference evidence="2" key="1">
    <citation type="submission" date="2020-12" db="EMBL/GenBank/DDBJ databases">
        <title>Ramlibacter sp. nov., isolated from a freshwater alga, Cryptomonas.</title>
        <authorList>
            <person name="Kim H.M."/>
            <person name="Jeon C.O."/>
        </authorList>
    </citation>
    <scope>NUCLEOTIDE SEQUENCE</scope>
    <source>
        <strain evidence="2">CrO1</strain>
    </source>
</reference>
<dbReference type="RefSeq" id="WP_200786282.1">
    <property type="nucleotide sequence ID" value="NZ_JAEDAO010000001.1"/>
</dbReference>
<dbReference type="GO" id="GO:0005886">
    <property type="term" value="C:plasma membrane"/>
    <property type="evidence" value="ECO:0007669"/>
    <property type="project" value="TreeGrafter"/>
</dbReference>